<evidence type="ECO:0000256" key="9">
    <source>
        <dbReference type="SAM" id="Phobius"/>
    </source>
</evidence>
<evidence type="ECO:0000256" key="2">
    <source>
        <dbReference type="ARBA" id="ARBA00022692"/>
    </source>
</evidence>
<reference evidence="11 12" key="1">
    <citation type="submission" date="2020-03" db="EMBL/GenBank/DDBJ databases">
        <title>Dissostichus mawsoni Genome sequencing and assembly.</title>
        <authorList>
            <person name="Park H."/>
        </authorList>
    </citation>
    <scope>NUCLEOTIDE SEQUENCE [LARGE SCALE GENOMIC DNA]</scope>
    <source>
        <strain evidence="11">DM0001</strain>
        <tissue evidence="11">Muscle</tissue>
    </source>
</reference>
<keyword evidence="12" id="KW-1185">Reference proteome</keyword>
<evidence type="ECO:0000256" key="8">
    <source>
        <dbReference type="RuleBase" id="RU000688"/>
    </source>
</evidence>
<feature type="domain" description="G-protein coupled receptors family 1 profile" evidence="10">
    <location>
        <begin position="652"/>
        <end position="892"/>
    </location>
</feature>
<dbReference type="Proteomes" id="UP000518266">
    <property type="component" value="Unassembled WGS sequence"/>
</dbReference>
<dbReference type="InterPro" id="IPR017452">
    <property type="entry name" value="GPCR_Rhodpsn_7TM"/>
</dbReference>
<feature type="transmembrane region" description="Helical" evidence="9">
    <location>
        <begin position="336"/>
        <end position="357"/>
    </location>
</feature>
<dbReference type="GO" id="GO:0007204">
    <property type="term" value="P:positive regulation of cytosolic calcium ion concentration"/>
    <property type="evidence" value="ECO:0007669"/>
    <property type="project" value="TreeGrafter"/>
</dbReference>
<comment type="similarity">
    <text evidence="8">Belongs to the G-protein coupled receptor 1 family.</text>
</comment>
<evidence type="ECO:0000256" key="4">
    <source>
        <dbReference type="ARBA" id="ARBA00023040"/>
    </source>
</evidence>
<feature type="transmembrane region" description="Helical" evidence="9">
    <location>
        <begin position="151"/>
        <end position="177"/>
    </location>
</feature>
<evidence type="ECO:0000256" key="5">
    <source>
        <dbReference type="ARBA" id="ARBA00023136"/>
    </source>
</evidence>
<gene>
    <name evidence="11" type="ORF">F7725_011290</name>
</gene>
<keyword evidence="7 8" id="KW-0807">Transducer</keyword>
<feature type="transmembrane region" description="Helical" evidence="9">
    <location>
        <begin position="750"/>
        <end position="770"/>
    </location>
</feature>
<dbReference type="PANTHER" id="PTHR10489:SF730">
    <property type="entry name" value="CHEMOKINE XC RECEPTOR 1"/>
    <property type="match status" value="1"/>
</dbReference>
<keyword evidence="3 9" id="KW-1133">Transmembrane helix</keyword>
<dbReference type="PROSITE" id="PS00237">
    <property type="entry name" value="G_PROTEIN_RECEP_F1_1"/>
    <property type="match status" value="1"/>
</dbReference>
<evidence type="ECO:0000313" key="12">
    <source>
        <dbReference type="Proteomes" id="UP000518266"/>
    </source>
</evidence>
<feature type="transmembrane region" description="Helical" evidence="9">
    <location>
        <begin position="297"/>
        <end position="316"/>
    </location>
</feature>
<feature type="transmembrane region" description="Helical" evidence="9">
    <location>
        <begin position="107"/>
        <end position="131"/>
    </location>
</feature>
<protein>
    <recommendedName>
        <fullName evidence="10">G-protein coupled receptors family 1 profile domain-containing protein</fullName>
    </recommendedName>
</protein>
<evidence type="ECO:0000259" key="10">
    <source>
        <dbReference type="PROSITE" id="PS50262"/>
    </source>
</evidence>
<comment type="subcellular location">
    <subcellularLocation>
        <location evidence="1">Membrane</location>
    </subcellularLocation>
</comment>
<keyword evidence="5 9" id="KW-0472">Membrane</keyword>
<evidence type="ECO:0000256" key="7">
    <source>
        <dbReference type="ARBA" id="ARBA00023224"/>
    </source>
</evidence>
<feature type="transmembrane region" description="Helical" evidence="9">
    <location>
        <begin position="673"/>
        <end position="694"/>
    </location>
</feature>
<dbReference type="Gene3D" id="1.20.1070.10">
    <property type="entry name" value="Rhodopsin 7-helix transmembrane proteins"/>
    <property type="match status" value="3"/>
</dbReference>
<proteinExistence type="inferred from homology"/>
<dbReference type="AlphaFoldDB" id="A0A7J5ZAK4"/>
<dbReference type="EMBL" id="JAAKFY010000004">
    <property type="protein sequence ID" value="KAF3858089.1"/>
    <property type="molecule type" value="Genomic_DNA"/>
</dbReference>
<dbReference type="InterPro" id="IPR000276">
    <property type="entry name" value="GPCR_Rhodpsn"/>
</dbReference>
<dbReference type="GO" id="GO:0019957">
    <property type="term" value="F:C-C chemokine binding"/>
    <property type="evidence" value="ECO:0007669"/>
    <property type="project" value="TreeGrafter"/>
</dbReference>
<feature type="transmembrane region" description="Helical" evidence="9">
    <location>
        <begin position="642"/>
        <end position="661"/>
    </location>
</feature>
<feature type="transmembrane region" description="Helical" evidence="9">
    <location>
        <begin position="832"/>
        <end position="852"/>
    </location>
</feature>
<organism evidence="11 12">
    <name type="scientific">Dissostichus mawsoni</name>
    <name type="common">Antarctic cod</name>
    <dbReference type="NCBI Taxonomy" id="36200"/>
    <lineage>
        <taxon>Eukaryota</taxon>
        <taxon>Metazoa</taxon>
        <taxon>Chordata</taxon>
        <taxon>Craniata</taxon>
        <taxon>Vertebrata</taxon>
        <taxon>Euteleostomi</taxon>
        <taxon>Actinopterygii</taxon>
        <taxon>Neopterygii</taxon>
        <taxon>Teleostei</taxon>
        <taxon>Neoteleostei</taxon>
        <taxon>Acanthomorphata</taxon>
        <taxon>Eupercaria</taxon>
        <taxon>Perciformes</taxon>
        <taxon>Notothenioidei</taxon>
        <taxon>Nototheniidae</taxon>
        <taxon>Dissostichus</taxon>
    </lineage>
</organism>
<keyword evidence="2 8" id="KW-0812">Transmembrane</keyword>
<feature type="transmembrane region" description="Helical" evidence="9">
    <location>
        <begin position="20"/>
        <end position="46"/>
    </location>
</feature>
<dbReference type="Pfam" id="PF00001">
    <property type="entry name" value="7tm_1"/>
    <property type="match status" value="3"/>
</dbReference>
<feature type="transmembrane region" description="Helical" evidence="9">
    <location>
        <begin position="796"/>
        <end position="820"/>
    </location>
</feature>
<feature type="transmembrane region" description="Helical" evidence="9">
    <location>
        <begin position="425"/>
        <end position="450"/>
    </location>
</feature>
<feature type="transmembrane region" description="Helical" evidence="9">
    <location>
        <begin position="378"/>
        <end position="398"/>
    </location>
</feature>
<dbReference type="PANTHER" id="PTHR10489">
    <property type="entry name" value="CELL ADHESION MOLECULE"/>
    <property type="match status" value="1"/>
</dbReference>
<dbReference type="GO" id="GO:0009897">
    <property type="term" value="C:external side of plasma membrane"/>
    <property type="evidence" value="ECO:0007669"/>
    <property type="project" value="TreeGrafter"/>
</dbReference>
<feature type="transmembrane region" description="Helical" evidence="9">
    <location>
        <begin position="872"/>
        <end position="894"/>
    </location>
</feature>
<comment type="caution">
    <text evidence="11">The sequence shown here is derived from an EMBL/GenBank/DDBJ whole genome shotgun (WGS) entry which is preliminary data.</text>
</comment>
<dbReference type="GO" id="GO:0019722">
    <property type="term" value="P:calcium-mediated signaling"/>
    <property type="evidence" value="ECO:0007669"/>
    <property type="project" value="TreeGrafter"/>
</dbReference>
<dbReference type="SUPFAM" id="SSF81321">
    <property type="entry name" value="Family A G protein-coupled receptor-like"/>
    <property type="match status" value="3"/>
</dbReference>
<feature type="transmembrane region" description="Helical" evidence="9">
    <location>
        <begin position="700"/>
        <end position="729"/>
    </location>
</feature>
<evidence type="ECO:0000256" key="6">
    <source>
        <dbReference type="ARBA" id="ARBA00023170"/>
    </source>
</evidence>
<keyword evidence="6 8" id="KW-0675">Receptor</keyword>
<feature type="transmembrane region" description="Helical" evidence="9">
    <location>
        <begin position="462"/>
        <end position="487"/>
    </location>
</feature>
<dbReference type="GO" id="GO:0006955">
    <property type="term" value="P:immune response"/>
    <property type="evidence" value="ECO:0007669"/>
    <property type="project" value="TreeGrafter"/>
</dbReference>
<name>A0A7J5ZAK4_DISMA</name>
<feature type="transmembrane region" description="Helical" evidence="9">
    <location>
        <begin position="67"/>
        <end position="87"/>
    </location>
</feature>
<dbReference type="GO" id="GO:0016493">
    <property type="term" value="F:C-C chemokine receptor activity"/>
    <property type="evidence" value="ECO:0007669"/>
    <property type="project" value="TreeGrafter"/>
</dbReference>
<feature type="domain" description="G-protein coupled receptors family 1 profile" evidence="10">
    <location>
        <begin position="269"/>
        <end position="520"/>
    </location>
</feature>
<feature type="domain" description="G-protein coupled receptors family 1 profile" evidence="10">
    <location>
        <begin position="1"/>
        <end position="210"/>
    </location>
</feature>
<evidence type="ECO:0000313" key="11">
    <source>
        <dbReference type="EMBL" id="KAF3858089.1"/>
    </source>
</evidence>
<keyword evidence="4 8" id="KW-0297">G-protein coupled receptor</keyword>
<sequence length="918" mass="105341">MITVTLPFWAVYLLQEWVFGHFACTFLTWALTVGLYSRVLLTAMTVDRFITVVLHNMPRKKVRRQRFAALSCAAAWIFSISVSIYVATKVTVKDWGGRSMCLVWISYVDLAFLLAVCLLLFFLLAIIVFCYSAILKTVLQASNRRKQRTVVVVLCIVIAFIICWVPYDISFIIWSFYKPKNCNAWKRVNIALRICRVLAHSHCCMNPILYMLSEKWRKHLLDLFSCKTVKSVRDRKRTTGSSVKQNVAFKAQSSAVVKQHTMAFNNSTVNIEYEYYMFRDEDCERVFVMGTFGGSSYIFIFILSIIGNCLLLYVLFLYENLKNSHFHSGPSIGCTFVAVTQIVGLYSSVILLTAMTVDRFITVVLHNMPRNKVRRQRFAALSCAAAWIFSISVSIYFATKVRVIDWGGRSMCLILLSYVDYDFKLAVSLLFFFPLAIIVFCYSAILKTVLQASNRRKHRTVVMVLCIVTAFIICWVPSDISFIIWSYEPENCNAWKRVNIAFSICQILAHSHCCMNPILYMLSEKWRKHLLDLFSCKKVKSVRDRKRTTGSSVKQNVAFKAQSSAVFLSCTAHSHCCMNPILYMLSEKWRKHLWIFLAARKSGGKQRTMAFNYSTVNIGGENYNSEVCERVLDMGTFGGSSYILIFILSIIGNCLLLYVLFLYENLKNVTNLFVLNLACSDLMTTVTLPFWAVYRLQDWVFGHFACKIVTASNIVGLYSSVILLTAMTVDRFITVVLQNMPRNKVRRQRFAALSCAAAWIISISFSVYAATRVTVKERGGRSMCTKILNEEIGYKLAVSLLFFFMLSIISFCYSAILKTVLQASNRRKHRTVVVVLCIVAAFIICWVPYMILDIIRSLNEPKSCFARQRLNIAFSICYVLAHSHCCMNPILYMLSEKWQKHLLDIFSCKKVRRVRDRK</sequence>
<feature type="transmembrane region" description="Helical" evidence="9">
    <location>
        <begin position="189"/>
        <end position="212"/>
    </location>
</feature>
<dbReference type="PRINTS" id="PR00237">
    <property type="entry name" value="GPCRRHODOPSN"/>
</dbReference>
<dbReference type="GO" id="GO:0060326">
    <property type="term" value="P:cell chemotaxis"/>
    <property type="evidence" value="ECO:0007669"/>
    <property type="project" value="TreeGrafter"/>
</dbReference>
<accession>A0A7J5ZAK4</accession>
<dbReference type="OrthoDB" id="8733891at2759"/>
<evidence type="ECO:0000256" key="1">
    <source>
        <dbReference type="ARBA" id="ARBA00004370"/>
    </source>
</evidence>
<dbReference type="InterPro" id="IPR050119">
    <property type="entry name" value="CCR1-9-like"/>
</dbReference>
<dbReference type="PROSITE" id="PS50262">
    <property type="entry name" value="G_PROTEIN_RECEP_F1_2"/>
    <property type="match status" value="3"/>
</dbReference>
<evidence type="ECO:0000256" key="3">
    <source>
        <dbReference type="ARBA" id="ARBA00022989"/>
    </source>
</evidence>